<evidence type="ECO:0000313" key="3">
    <source>
        <dbReference type="EMBL" id="TWT60201.1"/>
    </source>
</evidence>
<organism evidence="3 4">
    <name type="scientific">Rubinisphaera italica</name>
    <dbReference type="NCBI Taxonomy" id="2527969"/>
    <lineage>
        <taxon>Bacteria</taxon>
        <taxon>Pseudomonadati</taxon>
        <taxon>Planctomycetota</taxon>
        <taxon>Planctomycetia</taxon>
        <taxon>Planctomycetales</taxon>
        <taxon>Planctomycetaceae</taxon>
        <taxon>Rubinisphaera</taxon>
    </lineage>
</organism>
<dbReference type="OrthoDB" id="9794575at2"/>
<keyword evidence="4" id="KW-1185">Reference proteome</keyword>
<evidence type="ECO:0000313" key="4">
    <source>
        <dbReference type="Proteomes" id="UP000316095"/>
    </source>
</evidence>
<evidence type="ECO:0000256" key="1">
    <source>
        <dbReference type="SAM" id="MobiDB-lite"/>
    </source>
</evidence>
<reference evidence="3 4" key="1">
    <citation type="submission" date="2019-02" db="EMBL/GenBank/DDBJ databases">
        <title>Deep-cultivation of Planctomycetes and their phenomic and genomic characterization uncovers novel biology.</title>
        <authorList>
            <person name="Wiegand S."/>
            <person name="Jogler M."/>
            <person name="Boedeker C."/>
            <person name="Pinto D."/>
            <person name="Vollmers J."/>
            <person name="Rivas-Marin E."/>
            <person name="Kohn T."/>
            <person name="Peeters S.H."/>
            <person name="Heuer A."/>
            <person name="Rast P."/>
            <person name="Oberbeckmann S."/>
            <person name="Bunk B."/>
            <person name="Jeske O."/>
            <person name="Meyerdierks A."/>
            <person name="Storesund J.E."/>
            <person name="Kallscheuer N."/>
            <person name="Luecker S."/>
            <person name="Lage O.M."/>
            <person name="Pohl T."/>
            <person name="Merkel B.J."/>
            <person name="Hornburger P."/>
            <person name="Mueller R.-W."/>
            <person name="Bruemmer F."/>
            <person name="Labrenz M."/>
            <person name="Spormann A.M."/>
            <person name="Op Den Camp H."/>
            <person name="Overmann J."/>
            <person name="Amann R."/>
            <person name="Jetten M.S.M."/>
            <person name="Mascher T."/>
            <person name="Medema M.H."/>
            <person name="Devos D.P."/>
            <person name="Kaster A.-K."/>
            <person name="Ovreas L."/>
            <person name="Rohde M."/>
            <person name="Galperin M.Y."/>
            <person name="Jogler C."/>
        </authorList>
    </citation>
    <scope>NUCLEOTIDE SEQUENCE [LARGE SCALE GENOMIC DNA]</scope>
    <source>
        <strain evidence="3 4">Pan54</strain>
    </source>
</reference>
<feature type="region of interest" description="Disordered" evidence="1">
    <location>
        <begin position="461"/>
        <end position="483"/>
    </location>
</feature>
<accession>A0A5C5XCT3</accession>
<gene>
    <name evidence="3" type="ORF">Pan54_09150</name>
</gene>
<evidence type="ECO:0000259" key="2">
    <source>
        <dbReference type="Pfam" id="PF13579"/>
    </source>
</evidence>
<name>A0A5C5XCT3_9PLAN</name>
<comment type="caution">
    <text evidence="3">The sequence shown here is derived from an EMBL/GenBank/DDBJ whole genome shotgun (WGS) entry which is preliminary data.</text>
</comment>
<dbReference type="AlphaFoldDB" id="A0A5C5XCT3"/>
<dbReference type="EMBL" id="SJPG01000001">
    <property type="protein sequence ID" value="TWT60201.1"/>
    <property type="molecule type" value="Genomic_DNA"/>
</dbReference>
<dbReference type="Proteomes" id="UP000316095">
    <property type="component" value="Unassembled WGS sequence"/>
</dbReference>
<dbReference type="Pfam" id="PF13579">
    <property type="entry name" value="Glyco_trans_4_4"/>
    <property type="match status" value="1"/>
</dbReference>
<dbReference type="GO" id="GO:0016757">
    <property type="term" value="F:glycosyltransferase activity"/>
    <property type="evidence" value="ECO:0007669"/>
    <property type="project" value="UniProtKB-ARBA"/>
</dbReference>
<sequence length="483" mass="54422">MSEIKRALFVAYQFPPAGGIGVHRAVKFTKFLPEYGWETSVLTVSNPSVPLTDNSLLADIPESTEVVRTKTWEPSYAFKEKFGGKRPSNSTSSKHIESQTKPSLIRQLASVAKRSLRSAVNLTFQPDMQVLWGPNAYRAGCELLRRKQHDVVIATAPPFSSFLVGSKLAKQFRLPLVLDYRDEWGISNTYWENKQQSRMIQKIQQRMQARLLKAADLAIATTPSSCESVADSARLAGAETRCEYIYNGFDPNDFSITPAPRVDYGNGIDRFRLAYVGTLWNLNSIEPLVRAIEQLAIRSPSLMEKLEFVVAGRRTSEQEAILSRLEKTSCRLVRLPFISHSEAISLMQDADCLTLLNSPVPGAERIVNGKIFEYLATGKPFLLISPPGDMWSLTEDCPFSLPCDPQYPEQIETRLAEELEKHRLGMKLDRDLWSPKLHERRSRTAELAQLLNETCGFQDHEYTNRDDLNPLVGQAVPDETGRL</sequence>
<dbReference type="SUPFAM" id="SSF53756">
    <property type="entry name" value="UDP-Glycosyltransferase/glycogen phosphorylase"/>
    <property type="match status" value="1"/>
</dbReference>
<feature type="region of interest" description="Disordered" evidence="1">
    <location>
        <begin position="80"/>
        <end position="101"/>
    </location>
</feature>
<dbReference type="InterPro" id="IPR028098">
    <property type="entry name" value="Glyco_trans_4-like_N"/>
</dbReference>
<feature type="domain" description="Glycosyltransferase subfamily 4-like N-terminal" evidence="2">
    <location>
        <begin position="124"/>
        <end position="248"/>
    </location>
</feature>
<dbReference type="RefSeq" id="WP_146502353.1">
    <property type="nucleotide sequence ID" value="NZ_SJPG01000001.1"/>
</dbReference>
<protein>
    <recommendedName>
        <fullName evidence="2">Glycosyltransferase subfamily 4-like N-terminal domain-containing protein</fullName>
    </recommendedName>
</protein>
<proteinExistence type="predicted"/>
<dbReference type="Gene3D" id="3.40.50.2000">
    <property type="entry name" value="Glycogen Phosphorylase B"/>
    <property type="match status" value="2"/>
</dbReference>